<name>X1H9E5_9ZZZZ</name>
<accession>X1H9E5</accession>
<evidence type="ECO:0000256" key="1">
    <source>
        <dbReference type="SAM" id="MobiDB-lite"/>
    </source>
</evidence>
<evidence type="ECO:0000313" key="2">
    <source>
        <dbReference type="EMBL" id="GAH53695.1"/>
    </source>
</evidence>
<dbReference type="EMBL" id="BARU01016880">
    <property type="protein sequence ID" value="GAH53695.1"/>
    <property type="molecule type" value="Genomic_DNA"/>
</dbReference>
<feature type="compositionally biased region" description="Basic and acidic residues" evidence="1">
    <location>
        <begin position="1"/>
        <end position="15"/>
    </location>
</feature>
<proteinExistence type="predicted"/>
<comment type="caution">
    <text evidence="2">The sequence shown here is derived from an EMBL/GenBank/DDBJ whole genome shotgun (WGS) entry which is preliminary data.</text>
</comment>
<gene>
    <name evidence="2" type="ORF">S03H2_28030</name>
</gene>
<sequence>MTDDGRKTERGEDGKFVSSELSSEVAADMAKRRWSKPLKEDTEALITEAGYSDTKECPTDFRLLCERAAGGDVRAILEYMKKTRPADKIDLDVNTCEYFDTCIIFKALADTWQPGERETETDAAKQRIQAYRHEAKNR</sequence>
<organism evidence="2">
    <name type="scientific">marine sediment metagenome</name>
    <dbReference type="NCBI Taxonomy" id="412755"/>
    <lineage>
        <taxon>unclassified sequences</taxon>
        <taxon>metagenomes</taxon>
        <taxon>ecological metagenomes</taxon>
    </lineage>
</organism>
<dbReference type="AlphaFoldDB" id="X1H9E5"/>
<protein>
    <submittedName>
        <fullName evidence="2">Uncharacterized protein</fullName>
    </submittedName>
</protein>
<reference evidence="2" key="1">
    <citation type="journal article" date="2014" name="Front. Microbiol.">
        <title>High frequency of phylogenetically diverse reductive dehalogenase-homologous genes in deep subseafloor sedimentary metagenomes.</title>
        <authorList>
            <person name="Kawai M."/>
            <person name="Futagami T."/>
            <person name="Toyoda A."/>
            <person name="Takaki Y."/>
            <person name="Nishi S."/>
            <person name="Hori S."/>
            <person name="Arai W."/>
            <person name="Tsubouchi T."/>
            <person name="Morono Y."/>
            <person name="Uchiyama I."/>
            <person name="Ito T."/>
            <person name="Fujiyama A."/>
            <person name="Inagaki F."/>
            <person name="Takami H."/>
        </authorList>
    </citation>
    <scope>NUCLEOTIDE SEQUENCE</scope>
    <source>
        <strain evidence="2">Expedition CK06-06</strain>
    </source>
</reference>
<feature type="region of interest" description="Disordered" evidence="1">
    <location>
        <begin position="1"/>
        <end position="33"/>
    </location>
</feature>